<name>A0A3G2L5Y2_9FLAO</name>
<dbReference type="KEGG" id="emar:D1013_09740"/>
<organism evidence="1 2">
    <name type="scientific">Euzebyella marina</name>
    <dbReference type="NCBI Taxonomy" id="1761453"/>
    <lineage>
        <taxon>Bacteria</taxon>
        <taxon>Pseudomonadati</taxon>
        <taxon>Bacteroidota</taxon>
        <taxon>Flavobacteriia</taxon>
        <taxon>Flavobacteriales</taxon>
        <taxon>Flavobacteriaceae</taxon>
        <taxon>Euzebyella</taxon>
    </lineage>
</organism>
<accession>A0A3G2L5Y2</accession>
<dbReference type="EMBL" id="CP032050">
    <property type="protein sequence ID" value="AYN67626.1"/>
    <property type="molecule type" value="Genomic_DNA"/>
</dbReference>
<evidence type="ECO:0000313" key="1">
    <source>
        <dbReference type="EMBL" id="AYN67626.1"/>
    </source>
</evidence>
<dbReference type="RefSeq" id="WP_121848642.1">
    <property type="nucleotide sequence ID" value="NZ_CP032050.1"/>
</dbReference>
<keyword evidence="2" id="KW-1185">Reference proteome</keyword>
<proteinExistence type="predicted"/>
<gene>
    <name evidence="1" type="ORF">D1013_09740</name>
</gene>
<sequence>MMKKVLEQLKEYQSDIYNREHAEGAYRLLSSNLNSFGLEDPSTKIEMDMYLGRLKNSINVESIDEFALLFSELLLKIILLLKKNAVIS</sequence>
<dbReference type="AlphaFoldDB" id="A0A3G2L5Y2"/>
<dbReference type="Proteomes" id="UP000276309">
    <property type="component" value="Chromosome"/>
</dbReference>
<reference evidence="1 2" key="1">
    <citation type="submission" date="2018-08" db="EMBL/GenBank/DDBJ databases">
        <title>The reduced genetic potential of extracellular carbohydrate catabolism in Euzebyella marina RN62, a Flavobacteriia bacterium isolated from the hadal water.</title>
        <authorList>
            <person name="Xue C."/>
        </authorList>
    </citation>
    <scope>NUCLEOTIDE SEQUENCE [LARGE SCALE GENOMIC DNA]</scope>
    <source>
        <strain evidence="1 2">RN62</strain>
    </source>
</reference>
<evidence type="ECO:0000313" key="2">
    <source>
        <dbReference type="Proteomes" id="UP000276309"/>
    </source>
</evidence>
<protein>
    <submittedName>
        <fullName evidence="1">Uncharacterized protein</fullName>
    </submittedName>
</protein>